<dbReference type="EMBL" id="JAUSVU010000010">
    <property type="protein sequence ID" value="MDQ0534172.1"/>
    <property type="molecule type" value="Genomic_DNA"/>
</dbReference>
<keyword evidence="2" id="KW-1133">Transmembrane helix</keyword>
<keyword evidence="4" id="KW-1185">Reference proteome</keyword>
<dbReference type="RefSeq" id="WP_209983112.1">
    <property type="nucleotide sequence ID" value="NZ_JAGINO010000010.1"/>
</dbReference>
<keyword evidence="2" id="KW-0472">Membrane</keyword>
<protein>
    <submittedName>
        <fullName evidence="3">UPF0716 protein FxsA</fullName>
    </submittedName>
</protein>
<dbReference type="NCBIfam" id="NF008528">
    <property type="entry name" value="PRK11463.1-2"/>
    <property type="match status" value="1"/>
</dbReference>
<proteinExistence type="predicted"/>
<dbReference type="PANTHER" id="PTHR35335:SF1">
    <property type="entry name" value="UPF0716 PROTEIN FXSA"/>
    <property type="match status" value="1"/>
</dbReference>
<keyword evidence="2" id="KW-0812">Transmembrane</keyword>
<dbReference type="Pfam" id="PF04186">
    <property type="entry name" value="FxsA"/>
    <property type="match status" value="1"/>
</dbReference>
<feature type="transmembrane region" description="Helical" evidence="2">
    <location>
        <begin position="65"/>
        <end position="86"/>
    </location>
</feature>
<sequence>MNPLLLILLLPILEIVGFIQVGDWIGAGPTIGLLALSAVVGVFLVRHQGLASLTRAQAAAARGEAPIGTVLDGFCAVLAGILLIIPGFLTDLLGLALLVPALRRGIGRWLLGRLGGGLQVFTAGNPGFGRPNGFGRGMSGGMGGAGTADGGAFGAGGGPRGGDPFRAQPGVIDGDYQDVTPENGRDDGPVNGRENGGRRPDGEAPRLSDSQWGKPSPDERR</sequence>
<dbReference type="PANTHER" id="PTHR35335">
    <property type="entry name" value="UPF0716 PROTEIN FXSA"/>
    <property type="match status" value="1"/>
</dbReference>
<name>A0ABU0ML30_9PROT</name>
<feature type="transmembrane region" description="Helical" evidence="2">
    <location>
        <begin position="27"/>
        <end position="45"/>
    </location>
</feature>
<accession>A0ABU0ML30</accession>
<reference evidence="3 4" key="1">
    <citation type="submission" date="2023-07" db="EMBL/GenBank/DDBJ databases">
        <title>Genomic Encyclopedia of Type Strains, Phase IV (KMG-IV): sequencing the most valuable type-strain genomes for metagenomic binning, comparative biology and taxonomic classification.</title>
        <authorList>
            <person name="Goeker M."/>
        </authorList>
    </citation>
    <scope>NUCLEOTIDE SEQUENCE [LARGE SCALE GENOMIC DNA]</scope>
    <source>
        <strain evidence="3 4">DSM 19922</strain>
    </source>
</reference>
<gene>
    <name evidence="3" type="ORF">QO018_003043</name>
</gene>
<feature type="region of interest" description="Disordered" evidence="1">
    <location>
        <begin position="149"/>
        <end position="221"/>
    </location>
</feature>
<comment type="caution">
    <text evidence="3">The sequence shown here is derived from an EMBL/GenBank/DDBJ whole genome shotgun (WGS) entry which is preliminary data.</text>
</comment>
<feature type="compositionally biased region" description="Gly residues" evidence="1">
    <location>
        <begin position="149"/>
        <end position="161"/>
    </location>
</feature>
<dbReference type="InterPro" id="IPR007313">
    <property type="entry name" value="FxsA"/>
</dbReference>
<organism evidence="3 4">
    <name type="scientific">Azospirillum picis</name>
    <dbReference type="NCBI Taxonomy" id="488438"/>
    <lineage>
        <taxon>Bacteria</taxon>
        <taxon>Pseudomonadati</taxon>
        <taxon>Pseudomonadota</taxon>
        <taxon>Alphaproteobacteria</taxon>
        <taxon>Rhodospirillales</taxon>
        <taxon>Azospirillaceae</taxon>
        <taxon>Azospirillum</taxon>
    </lineage>
</organism>
<evidence type="ECO:0000313" key="4">
    <source>
        <dbReference type="Proteomes" id="UP001244552"/>
    </source>
</evidence>
<evidence type="ECO:0000313" key="3">
    <source>
        <dbReference type="EMBL" id="MDQ0534172.1"/>
    </source>
</evidence>
<evidence type="ECO:0000256" key="1">
    <source>
        <dbReference type="SAM" id="MobiDB-lite"/>
    </source>
</evidence>
<evidence type="ECO:0000256" key="2">
    <source>
        <dbReference type="SAM" id="Phobius"/>
    </source>
</evidence>
<dbReference type="Proteomes" id="UP001244552">
    <property type="component" value="Unassembled WGS sequence"/>
</dbReference>
<feature type="compositionally biased region" description="Basic and acidic residues" evidence="1">
    <location>
        <begin position="195"/>
        <end position="206"/>
    </location>
</feature>